<dbReference type="PANTHER" id="PTHR34846:SF10">
    <property type="entry name" value="CYTOPLASMIC PROTEIN"/>
    <property type="match status" value="1"/>
</dbReference>
<dbReference type="Proteomes" id="UP001597229">
    <property type="component" value="Unassembled WGS sequence"/>
</dbReference>
<organism evidence="2 3">
    <name type="scientific">Nocardioides ginsengisoli</name>
    <dbReference type="NCBI Taxonomy" id="363868"/>
    <lineage>
        <taxon>Bacteria</taxon>
        <taxon>Bacillati</taxon>
        <taxon>Actinomycetota</taxon>
        <taxon>Actinomycetes</taxon>
        <taxon>Propionibacteriales</taxon>
        <taxon>Nocardioidaceae</taxon>
        <taxon>Nocardioides</taxon>
    </lineage>
</organism>
<name>A0ABW3W5T5_9ACTN</name>
<dbReference type="EMBL" id="JBHTLX010000024">
    <property type="protein sequence ID" value="MFD1250554.1"/>
    <property type="molecule type" value="Genomic_DNA"/>
</dbReference>
<evidence type="ECO:0000313" key="2">
    <source>
        <dbReference type="EMBL" id="MFD1250554.1"/>
    </source>
</evidence>
<dbReference type="NCBIfam" id="TIGR00778">
    <property type="entry name" value="ahpD_dom"/>
    <property type="match status" value="1"/>
</dbReference>
<accession>A0ABW3W5T5</accession>
<comment type="caution">
    <text evidence="2">The sequence shown here is derived from an EMBL/GenBank/DDBJ whole genome shotgun (WGS) entry which is preliminary data.</text>
</comment>
<proteinExistence type="predicted"/>
<dbReference type="RefSeq" id="WP_367918979.1">
    <property type="nucleotide sequence ID" value="NZ_BAABAC010000018.1"/>
</dbReference>
<dbReference type="Gene3D" id="1.20.1290.10">
    <property type="entry name" value="AhpD-like"/>
    <property type="match status" value="1"/>
</dbReference>
<dbReference type="InterPro" id="IPR003779">
    <property type="entry name" value="CMD-like"/>
</dbReference>
<gene>
    <name evidence="2" type="ORF">ACFQ3F_22365</name>
</gene>
<dbReference type="Pfam" id="PF02627">
    <property type="entry name" value="CMD"/>
    <property type="match status" value="1"/>
</dbReference>
<dbReference type="SUPFAM" id="SSF69118">
    <property type="entry name" value="AhpD-like"/>
    <property type="match status" value="1"/>
</dbReference>
<dbReference type="InterPro" id="IPR004675">
    <property type="entry name" value="AhpD_core"/>
</dbReference>
<keyword evidence="3" id="KW-1185">Reference proteome</keyword>
<evidence type="ECO:0000259" key="1">
    <source>
        <dbReference type="Pfam" id="PF02627"/>
    </source>
</evidence>
<dbReference type="InterPro" id="IPR029032">
    <property type="entry name" value="AhpD-like"/>
</dbReference>
<dbReference type="PANTHER" id="PTHR34846">
    <property type="entry name" value="4-CARBOXYMUCONOLACTONE DECARBOXYLASE FAMILY PROTEIN (AFU_ORTHOLOGUE AFUA_6G11590)"/>
    <property type="match status" value="1"/>
</dbReference>
<feature type="domain" description="Carboxymuconolactone decarboxylase-like" evidence="1">
    <location>
        <begin position="11"/>
        <end position="91"/>
    </location>
</feature>
<sequence>MTRTPLRDASPETFAALLALDGRMKKSLGPVLYDLVKLRASQLNGCAYCVDMHATDLERRGTPSRKLHGVAAWQESPFFDETERVALAFTERLTGGIGAIDDALWDEAGRLLGEERRSDLIVAVGTINTWNMAGVTTHLQPAGELAPA</sequence>
<protein>
    <submittedName>
        <fullName evidence="2">Carboxymuconolactone decarboxylase family protein</fullName>
    </submittedName>
</protein>
<evidence type="ECO:0000313" key="3">
    <source>
        <dbReference type="Proteomes" id="UP001597229"/>
    </source>
</evidence>
<reference evidence="3" key="1">
    <citation type="journal article" date="2019" name="Int. J. Syst. Evol. Microbiol.">
        <title>The Global Catalogue of Microorganisms (GCM) 10K type strain sequencing project: providing services to taxonomists for standard genome sequencing and annotation.</title>
        <authorList>
            <consortium name="The Broad Institute Genomics Platform"/>
            <consortium name="The Broad Institute Genome Sequencing Center for Infectious Disease"/>
            <person name="Wu L."/>
            <person name="Ma J."/>
        </authorList>
    </citation>
    <scope>NUCLEOTIDE SEQUENCE [LARGE SCALE GENOMIC DNA]</scope>
    <source>
        <strain evidence="3">CCUG 52478</strain>
    </source>
</reference>